<protein>
    <submittedName>
        <fullName evidence="1">Uncharacterized protein</fullName>
    </submittedName>
</protein>
<dbReference type="EMBL" id="KI397142">
    <property type="protein sequence ID" value="ERM96494.1"/>
    <property type="molecule type" value="Genomic_DNA"/>
</dbReference>
<dbReference type="Proteomes" id="UP000017836">
    <property type="component" value="Unassembled WGS sequence"/>
</dbReference>
<reference evidence="2" key="1">
    <citation type="journal article" date="2013" name="Science">
        <title>The Amborella genome and the evolution of flowering plants.</title>
        <authorList>
            <consortium name="Amborella Genome Project"/>
        </authorList>
    </citation>
    <scope>NUCLEOTIDE SEQUENCE [LARGE SCALE GENOMIC DNA]</scope>
</reference>
<dbReference type="AlphaFoldDB" id="W1NMH6"/>
<evidence type="ECO:0000313" key="2">
    <source>
        <dbReference type="Proteomes" id="UP000017836"/>
    </source>
</evidence>
<sequence length="191" mass="20057">MPKQGPFQELFVPLTLIYFNGCHKGDDITKQSSENVAIFHGDVVGDVGIGLSVRVAQAAAVGVDIGIVNDHDEARSTAVTGDARGSFKDDVIIGVPKTAVIGDAHTVVGGAAIRDGFHVDGSGSSREDVSREEVAASVLVTEASAPAPTAANKLMSKGLLPLLNLIEQRKMPVKVVWRLVSPQGWPLLKLV</sequence>
<name>W1NMH6_AMBTC</name>
<gene>
    <name evidence="1" type="ORF">AMTR_s00001p00260380</name>
</gene>
<keyword evidence="2" id="KW-1185">Reference proteome</keyword>
<dbReference type="HOGENOM" id="CLU_1423306_0_0_1"/>
<dbReference type="Gramene" id="ERM96494">
    <property type="protein sequence ID" value="ERM96494"/>
    <property type="gene ID" value="AMTR_s00001p00260380"/>
</dbReference>
<accession>W1NMH6</accession>
<evidence type="ECO:0000313" key="1">
    <source>
        <dbReference type="EMBL" id="ERM96494.1"/>
    </source>
</evidence>
<proteinExistence type="predicted"/>
<organism evidence="1 2">
    <name type="scientific">Amborella trichopoda</name>
    <dbReference type="NCBI Taxonomy" id="13333"/>
    <lineage>
        <taxon>Eukaryota</taxon>
        <taxon>Viridiplantae</taxon>
        <taxon>Streptophyta</taxon>
        <taxon>Embryophyta</taxon>
        <taxon>Tracheophyta</taxon>
        <taxon>Spermatophyta</taxon>
        <taxon>Magnoliopsida</taxon>
        <taxon>Amborellales</taxon>
        <taxon>Amborellaceae</taxon>
        <taxon>Amborella</taxon>
    </lineage>
</organism>